<feature type="region of interest" description="Disordered" evidence="1">
    <location>
        <begin position="1"/>
        <end position="45"/>
    </location>
</feature>
<dbReference type="AlphaFoldDB" id="A0A6J4UGI0"/>
<accession>A0A6J4UGI0</accession>
<sequence>MVVARSDGHAGPARQPVRGDVATRPHPGAVAQPRRSRPTPDIATSYHLPMDETKAARQSKRRRWRAAILGTAAVILAGVLLLATPVGNRLLPDDELAVGTAVPADTLAAQEAAFYEYVAPRLTALAGETAELARMGAEKDRNLFAFQSRGEALTELLDEVDAYLVANPSPVRLAAFEGEYVRGSGLARRGMNEARAGFVRLDWDRVARATGLFDDGVVALRAAAAALAAAAGVAATASP</sequence>
<evidence type="ECO:0000313" key="3">
    <source>
        <dbReference type="EMBL" id="CAA9549952.1"/>
    </source>
</evidence>
<keyword evidence="2" id="KW-1133">Transmembrane helix</keyword>
<name>A0A6J4UGI0_9BACT</name>
<gene>
    <name evidence="3" type="ORF">AVDCRST_MAG73-2771</name>
</gene>
<evidence type="ECO:0000256" key="2">
    <source>
        <dbReference type="SAM" id="Phobius"/>
    </source>
</evidence>
<keyword evidence="2" id="KW-0472">Membrane</keyword>
<organism evidence="3">
    <name type="scientific">uncultured Thermomicrobiales bacterium</name>
    <dbReference type="NCBI Taxonomy" id="1645740"/>
    <lineage>
        <taxon>Bacteria</taxon>
        <taxon>Pseudomonadati</taxon>
        <taxon>Thermomicrobiota</taxon>
        <taxon>Thermomicrobia</taxon>
        <taxon>Thermomicrobiales</taxon>
        <taxon>environmental samples</taxon>
    </lineage>
</organism>
<reference evidence="3" key="1">
    <citation type="submission" date="2020-02" db="EMBL/GenBank/DDBJ databases">
        <authorList>
            <person name="Meier V. D."/>
        </authorList>
    </citation>
    <scope>NUCLEOTIDE SEQUENCE</scope>
    <source>
        <strain evidence="3">AVDCRST_MAG73</strain>
    </source>
</reference>
<proteinExistence type="predicted"/>
<evidence type="ECO:0000256" key="1">
    <source>
        <dbReference type="SAM" id="MobiDB-lite"/>
    </source>
</evidence>
<protein>
    <submittedName>
        <fullName evidence="3">Uncharacterized protein</fullName>
    </submittedName>
</protein>
<dbReference type="EMBL" id="CADCWE010000186">
    <property type="protein sequence ID" value="CAA9549952.1"/>
    <property type="molecule type" value="Genomic_DNA"/>
</dbReference>
<feature type="transmembrane region" description="Helical" evidence="2">
    <location>
        <begin position="64"/>
        <end position="83"/>
    </location>
</feature>
<keyword evidence="2" id="KW-0812">Transmembrane</keyword>